<sequence length="75" mass="7950">MNAFAEIQDSGPVIRWVTSWAGKNSIVTEISGSTSLRCTFRQIVPKTNRLPGGYVTFVEHSLAGGASGPEEGNPA</sequence>
<gene>
    <name evidence="1" type="ORF">T265_01734</name>
</gene>
<protein>
    <submittedName>
        <fullName evidence="1">Uncharacterized protein</fullName>
    </submittedName>
</protein>
<keyword evidence="2" id="KW-1185">Reference proteome</keyword>
<dbReference type="AlphaFoldDB" id="A0A075A1J1"/>
<evidence type="ECO:0000313" key="1">
    <source>
        <dbReference type="EMBL" id="KER32112.1"/>
    </source>
</evidence>
<evidence type="ECO:0000313" key="2">
    <source>
        <dbReference type="Proteomes" id="UP000054324"/>
    </source>
</evidence>
<dbReference type="KEGG" id="ovi:T265_01734"/>
<name>A0A075A1J1_OPIVI</name>
<proteinExistence type="predicted"/>
<accession>A0A075A1J1</accession>
<reference evidence="1 2" key="1">
    <citation type="submission" date="2013-11" db="EMBL/GenBank/DDBJ databases">
        <title>Opisthorchis viverrini - life in the bile duct.</title>
        <authorList>
            <person name="Young N.D."/>
            <person name="Nagarajan N."/>
            <person name="Lin S.J."/>
            <person name="Korhonen P.K."/>
            <person name="Jex A.R."/>
            <person name="Hall R.S."/>
            <person name="Safavi-Hemami H."/>
            <person name="Kaewkong W."/>
            <person name="Bertrand D."/>
            <person name="Gao S."/>
            <person name="Seet Q."/>
            <person name="Wongkham S."/>
            <person name="Teh B.T."/>
            <person name="Wongkham C."/>
            <person name="Intapan P.M."/>
            <person name="Maleewong W."/>
            <person name="Yang X."/>
            <person name="Hu M."/>
            <person name="Wang Z."/>
            <person name="Hofmann A."/>
            <person name="Sternberg P.W."/>
            <person name="Tan P."/>
            <person name="Wang J."/>
            <person name="Gasser R.B."/>
        </authorList>
    </citation>
    <scope>NUCLEOTIDE SEQUENCE [LARGE SCALE GENOMIC DNA]</scope>
</reference>
<dbReference type="GeneID" id="20315922"/>
<organism evidence="1 2">
    <name type="scientific">Opisthorchis viverrini</name>
    <name type="common">Southeast Asian liver fluke</name>
    <dbReference type="NCBI Taxonomy" id="6198"/>
    <lineage>
        <taxon>Eukaryota</taxon>
        <taxon>Metazoa</taxon>
        <taxon>Spiralia</taxon>
        <taxon>Lophotrochozoa</taxon>
        <taxon>Platyhelminthes</taxon>
        <taxon>Trematoda</taxon>
        <taxon>Digenea</taxon>
        <taxon>Opisthorchiida</taxon>
        <taxon>Opisthorchiata</taxon>
        <taxon>Opisthorchiidae</taxon>
        <taxon>Opisthorchis</taxon>
    </lineage>
</organism>
<dbReference type="CTD" id="20315922"/>
<dbReference type="Proteomes" id="UP000054324">
    <property type="component" value="Unassembled WGS sequence"/>
</dbReference>
<dbReference type="EMBL" id="KL596637">
    <property type="protein sequence ID" value="KER32112.1"/>
    <property type="molecule type" value="Genomic_DNA"/>
</dbReference>
<dbReference type="RefSeq" id="XP_009164088.1">
    <property type="nucleotide sequence ID" value="XM_009165824.1"/>
</dbReference>